<organism evidence="1 2">
    <name type="scientific">Hirsutella minnesotensis 3608</name>
    <dbReference type="NCBI Taxonomy" id="1043627"/>
    <lineage>
        <taxon>Eukaryota</taxon>
        <taxon>Fungi</taxon>
        <taxon>Dikarya</taxon>
        <taxon>Ascomycota</taxon>
        <taxon>Pezizomycotina</taxon>
        <taxon>Sordariomycetes</taxon>
        <taxon>Hypocreomycetidae</taxon>
        <taxon>Hypocreales</taxon>
        <taxon>Ophiocordycipitaceae</taxon>
        <taxon>Hirsutella</taxon>
    </lineage>
</organism>
<evidence type="ECO:0008006" key="3">
    <source>
        <dbReference type="Google" id="ProtNLM"/>
    </source>
</evidence>
<keyword evidence="2" id="KW-1185">Reference proteome</keyword>
<proteinExistence type="predicted"/>
<dbReference type="OrthoDB" id="10003767at2759"/>
<dbReference type="Gene3D" id="3.30.200.20">
    <property type="entry name" value="Phosphorylase Kinase, domain 1"/>
    <property type="match status" value="1"/>
</dbReference>
<accession>A0A0F7ZI81</accession>
<name>A0A0F7ZI81_9HYPO</name>
<evidence type="ECO:0000313" key="2">
    <source>
        <dbReference type="Proteomes" id="UP000054481"/>
    </source>
</evidence>
<dbReference type="PANTHER" id="PTHR21310:SF15">
    <property type="entry name" value="AMINOGLYCOSIDE PHOSPHOTRANSFERASE DOMAIN-CONTAINING PROTEIN"/>
    <property type="match status" value="1"/>
</dbReference>
<dbReference type="InterPro" id="IPR011009">
    <property type="entry name" value="Kinase-like_dom_sf"/>
</dbReference>
<dbReference type="EMBL" id="KQ030534">
    <property type="protein sequence ID" value="KJZ73501.1"/>
    <property type="molecule type" value="Genomic_DNA"/>
</dbReference>
<reference evidence="1 2" key="1">
    <citation type="journal article" date="2014" name="Genome Biol. Evol.">
        <title>Comparative genomics and transcriptomics analyses reveal divergent lifestyle features of nematode endoparasitic fungus Hirsutella minnesotensis.</title>
        <authorList>
            <person name="Lai Y."/>
            <person name="Liu K."/>
            <person name="Zhang X."/>
            <person name="Zhang X."/>
            <person name="Li K."/>
            <person name="Wang N."/>
            <person name="Shu C."/>
            <person name="Wu Y."/>
            <person name="Wang C."/>
            <person name="Bushley K.E."/>
            <person name="Xiang M."/>
            <person name="Liu X."/>
        </authorList>
    </citation>
    <scope>NUCLEOTIDE SEQUENCE [LARGE SCALE GENOMIC DNA]</scope>
    <source>
        <strain evidence="1 2">3608</strain>
    </source>
</reference>
<dbReference type="InterPro" id="IPR051678">
    <property type="entry name" value="AGP_Transferase"/>
</dbReference>
<evidence type="ECO:0000313" key="1">
    <source>
        <dbReference type="EMBL" id="KJZ73501.1"/>
    </source>
</evidence>
<gene>
    <name evidence="1" type="ORF">HIM_07057</name>
</gene>
<dbReference type="SUPFAM" id="SSF56112">
    <property type="entry name" value="Protein kinase-like (PK-like)"/>
    <property type="match status" value="1"/>
</dbReference>
<dbReference type="Proteomes" id="UP000054481">
    <property type="component" value="Unassembled WGS sequence"/>
</dbReference>
<dbReference type="PANTHER" id="PTHR21310">
    <property type="entry name" value="AMINOGLYCOSIDE PHOSPHOTRANSFERASE-RELATED-RELATED"/>
    <property type="match status" value="1"/>
</dbReference>
<dbReference type="AlphaFoldDB" id="A0A0F7ZI81"/>
<sequence length="426" mass="47240">MAALPPTGSAALTSDGKPADEFKKRVSGFVNTGINQHALLAFASEARGGRLCTLSADVSVCKRNVIRTIRFNDGVKWVARLRIPSWPGSLQSRACSDKVTADMRSELATMEFLRRKTDIPIPEVYAYNLDTPNPVGCPFIIAQHVHASTAEHMSKAYPGHHEGVPPRYQHKFFKQLAGIMVKLASVRLPKIGSITRTEGSKDRFVIGPLVETGTGPYDSAVDFYRDYPRALHKKLAQEADPVSGQREVLQAFQALASTFTHQATTTCGKRPDEGFGLANYNLGLENILVDSDFNVLAVTDWSSVASMPDAALHRLPFLMGVDCLVPGLAEPHHAALERQQLAQQLAETAEMVSQLHCANSRQASRGKKTSFQFNRRAFFCKEALAHRAMVYVQLRQGRVNREWLKGLKWMLKHSDADVKHFYLLVD</sequence>
<protein>
    <recommendedName>
        <fullName evidence="3">Aminoglycoside phosphotransferase domain-containing protein</fullName>
    </recommendedName>
</protein>